<dbReference type="AlphaFoldDB" id="A0A2P4YSZ8"/>
<organism evidence="2 3">
    <name type="scientific">Phytophthora palmivora</name>
    <dbReference type="NCBI Taxonomy" id="4796"/>
    <lineage>
        <taxon>Eukaryota</taxon>
        <taxon>Sar</taxon>
        <taxon>Stramenopiles</taxon>
        <taxon>Oomycota</taxon>
        <taxon>Peronosporomycetes</taxon>
        <taxon>Peronosporales</taxon>
        <taxon>Peronosporaceae</taxon>
        <taxon>Phytophthora</taxon>
    </lineage>
</organism>
<feature type="domain" description="PiggyBac transposable element-derived protein" evidence="1">
    <location>
        <begin position="5"/>
        <end position="54"/>
    </location>
</feature>
<evidence type="ECO:0000313" key="2">
    <source>
        <dbReference type="EMBL" id="POM80899.1"/>
    </source>
</evidence>
<sequence>MLPSHSRRNPTRTYMKDKPHKWGSKCVMTCCADSGYCKRVEVDVGRKNDAEGAQSMDTKSGPAAVVRNVASVSRGIPYEG</sequence>
<dbReference type="EMBL" id="NCKW01000243">
    <property type="protein sequence ID" value="POM80899.1"/>
    <property type="molecule type" value="Genomic_DNA"/>
</dbReference>
<dbReference type="InterPro" id="IPR029526">
    <property type="entry name" value="PGBD"/>
</dbReference>
<protein>
    <recommendedName>
        <fullName evidence="1">PiggyBac transposable element-derived protein domain-containing protein</fullName>
    </recommendedName>
</protein>
<comment type="caution">
    <text evidence="2">The sequence shown here is derived from an EMBL/GenBank/DDBJ whole genome shotgun (WGS) entry which is preliminary data.</text>
</comment>
<accession>A0A2P4YSZ8</accession>
<dbReference type="PANTHER" id="PTHR46599">
    <property type="entry name" value="PIGGYBAC TRANSPOSABLE ELEMENT-DERIVED PROTEIN 4"/>
    <property type="match status" value="1"/>
</dbReference>
<dbReference type="PANTHER" id="PTHR46599:SF3">
    <property type="entry name" value="PIGGYBAC TRANSPOSABLE ELEMENT-DERIVED PROTEIN 4"/>
    <property type="match status" value="1"/>
</dbReference>
<dbReference type="OrthoDB" id="89651at2759"/>
<evidence type="ECO:0000259" key="1">
    <source>
        <dbReference type="Pfam" id="PF13843"/>
    </source>
</evidence>
<dbReference type="Proteomes" id="UP000237271">
    <property type="component" value="Unassembled WGS sequence"/>
</dbReference>
<dbReference type="Pfam" id="PF13843">
    <property type="entry name" value="DDE_Tnp_1_7"/>
    <property type="match status" value="1"/>
</dbReference>
<proteinExistence type="predicted"/>
<keyword evidence="3" id="KW-1185">Reference proteome</keyword>
<gene>
    <name evidence="2" type="ORF">PHPALM_1207</name>
</gene>
<reference evidence="2 3" key="1">
    <citation type="journal article" date="2017" name="Genome Biol. Evol.">
        <title>Phytophthora megakarya and P. palmivora, closely related causal agents of cacao black pod rot, underwent increases in genome sizes and gene numbers by different mechanisms.</title>
        <authorList>
            <person name="Ali S.S."/>
            <person name="Shao J."/>
            <person name="Lary D.J."/>
            <person name="Kronmiller B."/>
            <person name="Shen D."/>
            <person name="Strem M.D."/>
            <person name="Amoako-Attah I."/>
            <person name="Akrofi A.Y."/>
            <person name="Begoude B.A."/>
            <person name="Ten Hoopen G.M."/>
            <person name="Coulibaly K."/>
            <person name="Kebe B.I."/>
            <person name="Melnick R.L."/>
            <person name="Guiltinan M.J."/>
            <person name="Tyler B.M."/>
            <person name="Meinhardt L.W."/>
            <person name="Bailey B.A."/>
        </authorList>
    </citation>
    <scope>NUCLEOTIDE SEQUENCE [LARGE SCALE GENOMIC DNA]</scope>
    <source>
        <strain evidence="3">sbr112.9</strain>
    </source>
</reference>
<evidence type="ECO:0000313" key="3">
    <source>
        <dbReference type="Proteomes" id="UP000237271"/>
    </source>
</evidence>
<name>A0A2P4YSZ8_9STRA</name>